<dbReference type="EMBL" id="SDMP01000003">
    <property type="protein sequence ID" value="RYR67775.1"/>
    <property type="molecule type" value="Genomic_DNA"/>
</dbReference>
<accession>A0A445DX48</accession>
<keyword evidence="2" id="KW-1185">Reference proteome</keyword>
<organism evidence="1 2">
    <name type="scientific">Arachis hypogaea</name>
    <name type="common">Peanut</name>
    <dbReference type="NCBI Taxonomy" id="3818"/>
    <lineage>
        <taxon>Eukaryota</taxon>
        <taxon>Viridiplantae</taxon>
        <taxon>Streptophyta</taxon>
        <taxon>Embryophyta</taxon>
        <taxon>Tracheophyta</taxon>
        <taxon>Spermatophyta</taxon>
        <taxon>Magnoliopsida</taxon>
        <taxon>eudicotyledons</taxon>
        <taxon>Gunneridae</taxon>
        <taxon>Pentapetalae</taxon>
        <taxon>rosids</taxon>
        <taxon>fabids</taxon>
        <taxon>Fabales</taxon>
        <taxon>Fabaceae</taxon>
        <taxon>Papilionoideae</taxon>
        <taxon>50 kb inversion clade</taxon>
        <taxon>dalbergioids sensu lato</taxon>
        <taxon>Dalbergieae</taxon>
        <taxon>Pterocarpus clade</taxon>
        <taxon>Arachis</taxon>
    </lineage>
</organism>
<evidence type="ECO:0000313" key="1">
    <source>
        <dbReference type="EMBL" id="RYR67775.1"/>
    </source>
</evidence>
<proteinExistence type="predicted"/>
<evidence type="ECO:0000313" key="2">
    <source>
        <dbReference type="Proteomes" id="UP000289738"/>
    </source>
</evidence>
<reference evidence="1 2" key="1">
    <citation type="submission" date="2019-01" db="EMBL/GenBank/DDBJ databases">
        <title>Sequencing of cultivated peanut Arachis hypogaea provides insights into genome evolution and oil improvement.</title>
        <authorList>
            <person name="Chen X."/>
        </authorList>
    </citation>
    <scope>NUCLEOTIDE SEQUENCE [LARGE SCALE GENOMIC DNA]</scope>
    <source>
        <strain evidence="2">cv. Fuhuasheng</strain>
        <tissue evidence="1">Leaves</tissue>
    </source>
</reference>
<name>A0A445DX48_ARAHY</name>
<dbReference type="Proteomes" id="UP000289738">
    <property type="component" value="Chromosome A03"/>
</dbReference>
<comment type="caution">
    <text evidence="1">The sequence shown here is derived from an EMBL/GenBank/DDBJ whole genome shotgun (WGS) entry which is preliminary data.</text>
</comment>
<dbReference type="InterPro" id="IPR012340">
    <property type="entry name" value="NA-bd_OB-fold"/>
</dbReference>
<dbReference type="Gene3D" id="2.40.50.140">
    <property type="entry name" value="Nucleic acid-binding proteins"/>
    <property type="match status" value="1"/>
</dbReference>
<dbReference type="AlphaFoldDB" id="A0A445DX48"/>
<protein>
    <submittedName>
        <fullName evidence="1">Uncharacterized protein</fullName>
    </submittedName>
</protein>
<gene>
    <name evidence="1" type="ORF">Ahy_A03g014192</name>
</gene>
<sequence length="169" mass="19031">MVQTLLWSSEGSWIDAAGTYSDDHRLLPPTVFSLIYEDVIQNPQPHDEISSLGSRISITSDNMESIEVDMEALGAANLWYSICLCGENIDADQSKLFCHLCLTHCSNEILRYKIKVYVNHVGGCNALIFHDGDVQHLMGRKCSEILRDDGSFILNEKFYLDASDFFCTN</sequence>